<evidence type="ECO:0008006" key="5">
    <source>
        <dbReference type="Google" id="ProtNLM"/>
    </source>
</evidence>
<accession>A0ABX0HUF0</accession>
<name>A0ABX0HUF0_9BURK</name>
<dbReference type="Proteomes" id="UP000802098">
    <property type="component" value="Unassembled WGS sequence"/>
</dbReference>
<dbReference type="RefSeq" id="WP_009856547.1">
    <property type="nucleotide sequence ID" value="NZ_JAAOCD010000002.1"/>
</dbReference>
<keyword evidence="2" id="KW-0812">Transmembrane</keyword>
<gene>
    <name evidence="3" type="ORF">G7087_05990</name>
</gene>
<comment type="caution">
    <text evidence="3">The sequence shown here is derived from an EMBL/GenBank/DDBJ whole genome shotgun (WGS) entry which is preliminary data.</text>
</comment>
<organism evidence="3 4">
    <name type="scientific">Rubrivivax benzoatilyticus</name>
    <dbReference type="NCBI Taxonomy" id="316997"/>
    <lineage>
        <taxon>Bacteria</taxon>
        <taxon>Pseudomonadati</taxon>
        <taxon>Pseudomonadota</taxon>
        <taxon>Betaproteobacteria</taxon>
        <taxon>Burkholderiales</taxon>
        <taxon>Sphaerotilaceae</taxon>
        <taxon>Rubrivivax</taxon>
    </lineage>
</organism>
<feature type="transmembrane region" description="Helical" evidence="2">
    <location>
        <begin position="345"/>
        <end position="366"/>
    </location>
</feature>
<keyword evidence="2" id="KW-1133">Transmembrane helix</keyword>
<evidence type="ECO:0000256" key="1">
    <source>
        <dbReference type="SAM" id="Coils"/>
    </source>
</evidence>
<keyword evidence="4" id="KW-1185">Reference proteome</keyword>
<evidence type="ECO:0000313" key="3">
    <source>
        <dbReference type="EMBL" id="NHK97921.1"/>
    </source>
</evidence>
<dbReference type="InterPro" id="IPR050445">
    <property type="entry name" value="Bact_polysacc_biosynth/exp"/>
</dbReference>
<keyword evidence="1" id="KW-0175">Coiled coil</keyword>
<dbReference type="PANTHER" id="PTHR32309:SF13">
    <property type="entry name" value="FERRIC ENTEROBACTIN TRANSPORT PROTEIN FEPE"/>
    <property type="match status" value="1"/>
</dbReference>
<dbReference type="EMBL" id="JAAOCD010000002">
    <property type="protein sequence ID" value="NHK97921.1"/>
    <property type="molecule type" value="Genomic_DNA"/>
</dbReference>
<sequence length="371" mass="41965">MTISSRLQRLRRRFDALFIVTVLIPTALAVVYYGVVASDVYVSESRFVVRSPQRSNQTGLGALLQGTGFSRSQDDTYSVHDFIQSRDALRELDERLQLRQAFSAPAIDRVNRFPTEPWDDSFEALHRHYLKHVAIEYDTVSSISVLKVRAYTAADAKRINEQLLEMGERLVNTMNIRSRQDLIQVAESEVRLAEERSKEAAAALSSFRSDRGVFDPDRQSALQLQGVAKVREELLAAETQLDQVRRVSPRNPQVSVLQARVDSLRKAVAEENSRVLGRSGGLSAKSPQYDRLLLEKTFADRQLAASLTALDTARNEAARKQLYLERLVQPNEPDRAVEPRRMRSVLTVFFVGLLLWGIVSMVVASIREHQN</sequence>
<proteinExistence type="predicted"/>
<evidence type="ECO:0000313" key="4">
    <source>
        <dbReference type="Proteomes" id="UP000802098"/>
    </source>
</evidence>
<keyword evidence="2" id="KW-0472">Membrane</keyword>
<reference evidence="3 4" key="1">
    <citation type="submission" date="2020-03" db="EMBL/GenBank/DDBJ databases">
        <title>Rubrivivax benzoatilyticus JA2 (sequenced after 10 years sub-culturing).</title>
        <authorList>
            <person name="Gupta D."/>
            <person name="Chintalapati S."/>
            <person name="Chintalapati V.R."/>
        </authorList>
    </citation>
    <scope>NUCLEOTIDE SEQUENCE [LARGE SCALE GENOMIC DNA]</scope>
    <source>
        <strain evidence="3 4">JA2-Mal</strain>
    </source>
</reference>
<evidence type="ECO:0000256" key="2">
    <source>
        <dbReference type="SAM" id="Phobius"/>
    </source>
</evidence>
<protein>
    <recommendedName>
        <fullName evidence="5">Capsular polysaccharide transport system permease protein</fullName>
    </recommendedName>
</protein>
<dbReference type="PANTHER" id="PTHR32309">
    <property type="entry name" value="TYROSINE-PROTEIN KINASE"/>
    <property type="match status" value="1"/>
</dbReference>
<feature type="coiled-coil region" evidence="1">
    <location>
        <begin position="227"/>
        <end position="274"/>
    </location>
</feature>